<dbReference type="AlphaFoldDB" id="A0AB73T525"/>
<sequence length="146" mass="16596">MEIRKMQITDYEDIRALWLSTPGMGLNNIDDSKEGIEKFLKRNPGTCFISEREGRITGVIMSGHDGRRGYIYHMAVAADERNQGIGTALLDHAMNALGEEGISKVALVVFASNETGNKFWEKRGFISREDLYYRNKCIKELTRMDT</sequence>
<evidence type="ECO:0000313" key="5">
    <source>
        <dbReference type="Proteomes" id="UP000245412"/>
    </source>
</evidence>
<dbReference type="EMBL" id="QGGY01000005">
    <property type="protein sequence ID" value="PWJ75973.1"/>
    <property type="molecule type" value="Genomic_DNA"/>
</dbReference>
<organism evidence="4 5">
    <name type="scientific">Murimonas intestini</name>
    <dbReference type="NCBI Taxonomy" id="1337051"/>
    <lineage>
        <taxon>Bacteria</taxon>
        <taxon>Bacillati</taxon>
        <taxon>Bacillota</taxon>
        <taxon>Clostridia</taxon>
        <taxon>Lachnospirales</taxon>
        <taxon>Lachnospiraceae</taxon>
        <taxon>Murimonas</taxon>
    </lineage>
</organism>
<evidence type="ECO:0000256" key="2">
    <source>
        <dbReference type="ARBA" id="ARBA00023315"/>
    </source>
</evidence>
<dbReference type="Pfam" id="PF00583">
    <property type="entry name" value="Acetyltransf_1"/>
    <property type="match status" value="1"/>
</dbReference>
<dbReference type="PROSITE" id="PS51186">
    <property type="entry name" value="GNAT"/>
    <property type="match status" value="1"/>
</dbReference>
<comment type="caution">
    <text evidence="4">The sequence shown here is derived from an EMBL/GenBank/DDBJ whole genome shotgun (WGS) entry which is preliminary data.</text>
</comment>
<dbReference type="Gene3D" id="3.40.630.30">
    <property type="match status" value="1"/>
</dbReference>
<evidence type="ECO:0000259" key="3">
    <source>
        <dbReference type="PROSITE" id="PS51186"/>
    </source>
</evidence>
<dbReference type="InterPro" id="IPR016181">
    <property type="entry name" value="Acyl_CoA_acyltransferase"/>
</dbReference>
<reference evidence="4 5" key="1">
    <citation type="submission" date="2018-05" db="EMBL/GenBank/DDBJ databases">
        <authorList>
            <person name="Goeker M."/>
            <person name="Huntemann M."/>
            <person name="Clum A."/>
            <person name="Pillay M."/>
            <person name="Palaniappan K."/>
            <person name="Varghese N."/>
            <person name="Mikhailova N."/>
            <person name="Stamatis D."/>
            <person name="Reddy T."/>
            <person name="Daum C."/>
            <person name="Shapiro N."/>
            <person name="Ivanova N."/>
            <person name="Kyrpides N."/>
            <person name="Woyke T."/>
        </authorList>
    </citation>
    <scope>NUCLEOTIDE SEQUENCE [LARGE SCALE GENOMIC DNA]</scope>
    <source>
        <strain evidence="4 5">DSM 26524</strain>
    </source>
</reference>
<dbReference type="CDD" id="cd04301">
    <property type="entry name" value="NAT_SF"/>
    <property type="match status" value="1"/>
</dbReference>
<keyword evidence="1" id="KW-0808">Transferase</keyword>
<keyword evidence="2" id="KW-0012">Acyltransferase</keyword>
<evidence type="ECO:0000313" key="4">
    <source>
        <dbReference type="EMBL" id="PWJ75973.1"/>
    </source>
</evidence>
<dbReference type="Proteomes" id="UP000245412">
    <property type="component" value="Unassembled WGS sequence"/>
</dbReference>
<dbReference type="GO" id="GO:0016747">
    <property type="term" value="F:acyltransferase activity, transferring groups other than amino-acyl groups"/>
    <property type="evidence" value="ECO:0007669"/>
    <property type="project" value="InterPro"/>
</dbReference>
<dbReference type="InterPro" id="IPR017255">
    <property type="entry name" value="AcTrfase_GNAT_prd"/>
</dbReference>
<dbReference type="PANTHER" id="PTHR43877">
    <property type="entry name" value="AMINOALKYLPHOSPHONATE N-ACETYLTRANSFERASE-RELATED-RELATED"/>
    <property type="match status" value="1"/>
</dbReference>
<evidence type="ECO:0000256" key="1">
    <source>
        <dbReference type="ARBA" id="ARBA00022679"/>
    </source>
</evidence>
<gene>
    <name evidence="4" type="ORF">C7383_1056</name>
</gene>
<dbReference type="RefSeq" id="WP_187374267.1">
    <property type="nucleotide sequence ID" value="NZ_CABJAT010000005.1"/>
</dbReference>
<dbReference type="SUPFAM" id="SSF55729">
    <property type="entry name" value="Acyl-CoA N-acyltransferases (Nat)"/>
    <property type="match status" value="1"/>
</dbReference>
<protein>
    <submittedName>
        <fullName evidence="4">Ribosomal protein S18 acetylase RimI-like enzyme</fullName>
    </submittedName>
</protein>
<proteinExistence type="predicted"/>
<keyword evidence="5" id="KW-1185">Reference proteome</keyword>
<accession>A0AB73T525</accession>
<dbReference type="InterPro" id="IPR050832">
    <property type="entry name" value="Bact_Acetyltransf"/>
</dbReference>
<feature type="domain" description="N-acetyltransferase" evidence="3">
    <location>
        <begin position="1"/>
        <end position="144"/>
    </location>
</feature>
<name>A0AB73T525_9FIRM</name>
<dbReference type="InterPro" id="IPR000182">
    <property type="entry name" value="GNAT_dom"/>
</dbReference>
<dbReference type="PIRSF" id="PIRSF037663">
    <property type="entry name" value="Acetyltransf_GNAT_prd"/>
    <property type="match status" value="1"/>
</dbReference>